<keyword evidence="5" id="KW-0862">Zinc</keyword>
<dbReference type="InterPro" id="IPR013087">
    <property type="entry name" value="Znf_C2H2_type"/>
</dbReference>
<evidence type="ECO:0000256" key="4">
    <source>
        <dbReference type="ARBA" id="ARBA00022771"/>
    </source>
</evidence>
<feature type="domain" description="C2H2-type" evidence="8">
    <location>
        <begin position="48"/>
        <end position="75"/>
    </location>
</feature>
<sequence length="156" mass="18702">MKHECGQEPKYHCPYCAYKSKRLGNLKTHLFNRHNDKLFPGSSTNQSFQCPTCPKTYKYKRNLYNHKKFECGKPPGFFCPFCEYKNNEIFPCPECNRVYRRKSSVKYHMRYECGKEPCFQCPFCSHRSKQKQNLKKHVCLKHPEHAARFTTMVRRT</sequence>
<dbReference type="PANTHER" id="PTHR24406">
    <property type="entry name" value="TRANSCRIPTIONAL REPRESSOR CTCFL-RELATED"/>
    <property type="match status" value="1"/>
</dbReference>
<evidence type="ECO:0000256" key="7">
    <source>
        <dbReference type="PROSITE-ProRule" id="PRU00042"/>
    </source>
</evidence>
<reference evidence="9" key="1">
    <citation type="submission" date="2022-01" db="UniProtKB">
        <authorList>
            <consortium name="EnsemblMetazoa"/>
        </authorList>
    </citation>
    <scope>IDENTIFICATION</scope>
</reference>
<comment type="subcellular location">
    <subcellularLocation>
        <location evidence="1">Nucleus</location>
    </subcellularLocation>
</comment>
<dbReference type="OMA" id="SHEKYEC"/>
<dbReference type="GO" id="GO:0008270">
    <property type="term" value="F:zinc ion binding"/>
    <property type="evidence" value="ECO:0007669"/>
    <property type="project" value="UniProtKB-KW"/>
</dbReference>
<dbReference type="InterPro" id="IPR036236">
    <property type="entry name" value="Znf_C2H2_sf"/>
</dbReference>
<keyword evidence="3" id="KW-0677">Repeat</keyword>
<dbReference type="PROSITE" id="PS50157">
    <property type="entry name" value="ZINC_FINGER_C2H2_2"/>
    <property type="match status" value="2"/>
</dbReference>
<name>A0A8I6SDR9_CIMLE</name>
<dbReference type="AlphaFoldDB" id="A0A8I6SDR9"/>
<dbReference type="Proteomes" id="UP000494040">
    <property type="component" value="Unassembled WGS sequence"/>
</dbReference>
<keyword evidence="10" id="KW-1185">Reference proteome</keyword>
<dbReference type="SUPFAM" id="SSF57667">
    <property type="entry name" value="beta-beta-alpha zinc fingers"/>
    <property type="match status" value="2"/>
</dbReference>
<dbReference type="GeneID" id="112126279"/>
<dbReference type="Pfam" id="PF00096">
    <property type="entry name" value="zf-C2H2"/>
    <property type="match status" value="2"/>
</dbReference>
<protein>
    <recommendedName>
        <fullName evidence="8">C2H2-type domain-containing protein</fullName>
    </recommendedName>
</protein>
<organism evidence="9 10">
    <name type="scientific">Cimex lectularius</name>
    <name type="common">Bed bug</name>
    <name type="synonym">Acanthia lectularia</name>
    <dbReference type="NCBI Taxonomy" id="79782"/>
    <lineage>
        <taxon>Eukaryota</taxon>
        <taxon>Metazoa</taxon>
        <taxon>Ecdysozoa</taxon>
        <taxon>Arthropoda</taxon>
        <taxon>Hexapoda</taxon>
        <taxon>Insecta</taxon>
        <taxon>Pterygota</taxon>
        <taxon>Neoptera</taxon>
        <taxon>Paraneoptera</taxon>
        <taxon>Hemiptera</taxon>
        <taxon>Heteroptera</taxon>
        <taxon>Panheteroptera</taxon>
        <taxon>Cimicomorpha</taxon>
        <taxon>Cimicidae</taxon>
        <taxon>Cimex</taxon>
    </lineage>
</organism>
<accession>A0A8I6SDR9</accession>
<evidence type="ECO:0000256" key="2">
    <source>
        <dbReference type="ARBA" id="ARBA00022723"/>
    </source>
</evidence>
<keyword evidence="6" id="KW-0539">Nucleus</keyword>
<dbReference type="RefSeq" id="XP_024080808.1">
    <property type="nucleotide sequence ID" value="XM_024225040.1"/>
</dbReference>
<evidence type="ECO:0000256" key="5">
    <source>
        <dbReference type="ARBA" id="ARBA00022833"/>
    </source>
</evidence>
<dbReference type="Gene3D" id="3.30.160.60">
    <property type="entry name" value="Classic Zinc Finger"/>
    <property type="match status" value="2"/>
</dbReference>
<dbReference type="OrthoDB" id="10004641at2759"/>
<evidence type="ECO:0000313" key="9">
    <source>
        <dbReference type="EnsemblMetazoa" id="XP_024080808.1"/>
    </source>
</evidence>
<dbReference type="SMART" id="SM00355">
    <property type="entry name" value="ZnF_C2H2"/>
    <property type="match status" value="4"/>
</dbReference>
<keyword evidence="4 7" id="KW-0863">Zinc-finger</keyword>
<dbReference type="GO" id="GO:0005634">
    <property type="term" value="C:nucleus"/>
    <property type="evidence" value="ECO:0007669"/>
    <property type="project" value="UniProtKB-SubCell"/>
</dbReference>
<evidence type="ECO:0000259" key="8">
    <source>
        <dbReference type="PROSITE" id="PS50157"/>
    </source>
</evidence>
<dbReference type="KEGG" id="clec:112126279"/>
<proteinExistence type="predicted"/>
<evidence type="ECO:0000256" key="6">
    <source>
        <dbReference type="ARBA" id="ARBA00023242"/>
    </source>
</evidence>
<feature type="domain" description="C2H2-type" evidence="8">
    <location>
        <begin position="90"/>
        <end position="117"/>
    </location>
</feature>
<keyword evidence="2" id="KW-0479">Metal-binding</keyword>
<evidence type="ECO:0000256" key="3">
    <source>
        <dbReference type="ARBA" id="ARBA00022737"/>
    </source>
</evidence>
<dbReference type="InterPro" id="IPR050888">
    <property type="entry name" value="ZnF_C2H2-type_TF"/>
</dbReference>
<evidence type="ECO:0000313" key="10">
    <source>
        <dbReference type="Proteomes" id="UP000494040"/>
    </source>
</evidence>
<evidence type="ECO:0000256" key="1">
    <source>
        <dbReference type="ARBA" id="ARBA00004123"/>
    </source>
</evidence>
<dbReference type="EnsemblMetazoa" id="XM_024225040.1">
    <property type="protein sequence ID" value="XP_024080808.1"/>
    <property type="gene ID" value="LOC112126279"/>
</dbReference>